<accession>A0A1C7M499</accession>
<dbReference type="Gene3D" id="4.10.1000.10">
    <property type="entry name" value="Zinc finger, CCCH-type"/>
    <property type="match status" value="1"/>
</dbReference>
<keyword evidence="1" id="KW-0863">Zinc-finger</keyword>
<dbReference type="PROSITE" id="PS50103">
    <property type="entry name" value="ZF_C3H1"/>
    <property type="match status" value="1"/>
</dbReference>
<feature type="domain" description="C3H1-type" evidence="2">
    <location>
        <begin position="108"/>
        <end position="135"/>
    </location>
</feature>
<dbReference type="InterPro" id="IPR000571">
    <property type="entry name" value="Znf_CCCH"/>
</dbReference>
<dbReference type="Pfam" id="PF00642">
    <property type="entry name" value="zf-CCCH"/>
    <property type="match status" value="1"/>
</dbReference>
<sequence>MLSAHPQIPWYSFYPEGMYRNGDNYRFMETSALAPFKMKASFGSMRGGESALKMPEFGILPDFKALSDYIMIGGLKCSDSSIGLPHLSNAVDMKSICAITEARILSQRKDKIDCYFWKAGDCPEGDQCPFKHDQAVQEAERIRRAHAAEKDAAKTLSRTFMKSTRVIFGAGASVIRIITAFEPCTVLVKGLPLGATGMNTGDKTHQEARVVFDDTLDAANAAAGLSDIEFREQTLQLELVSLKGGRGQMTEYSKDRDTLTVSWSAPSIRVLVMYESIAKAEAMAKALDRKIYAGRRVRVSLNVQPFGQTSRYFIPSAIVIRNLPPSVMADEIRAFSGSSSIKFLKQRTYDLSNVHGRFRADMEGQLCSETVKEYQILDNDSVLDGFVTVRIQFEKWEDAKKVHDFLKDGQLDYIPGLKLHPWLPDPIIFARTIPAQQYEAQKDVLTDIEKNCKDERSARIMVRLSDARASGVVQVLVLGDDQKAVGALRVRAERVLAGEKLDIWDGSFATAEGAGFLSSLLGATGALVVSDARQKELKAFGTPGAIEAARARVKEEVDRLALLALLDYTVDLNFASSKFFIREIATLREAIGRTTSCWMLPPPPPVSRSKVERMHGKF</sequence>
<feature type="zinc finger region" description="C3H1-type" evidence="1">
    <location>
        <begin position="108"/>
        <end position="135"/>
    </location>
</feature>
<comment type="caution">
    <text evidence="3">The sequence shown here is derived from an EMBL/GenBank/DDBJ whole genome shotgun (WGS) entry which is preliminary data.</text>
</comment>
<protein>
    <recommendedName>
        <fullName evidence="2">C3H1-type domain-containing protein</fullName>
    </recommendedName>
</protein>
<dbReference type="AlphaFoldDB" id="A0A1C7M499"/>
<dbReference type="GO" id="GO:0008270">
    <property type="term" value="F:zinc ion binding"/>
    <property type="evidence" value="ECO:0007669"/>
    <property type="project" value="UniProtKB-KW"/>
</dbReference>
<keyword evidence="1" id="KW-0479">Metal-binding</keyword>
<evidence type="ECO:0000256" key="1">
    <source>
        <dbReference type="PROSITE-ProRule" id="PRU00723"/>
    </source>
</evidence>
<gene>
    <name evidence="3" type="ORF">A0H81_08176</name>
</gene>
<organism evidence="3 4">
    <name type="scientific">Grifola frondosa</name>
    <name type="common">Maitake</name>
    <name type="synonym">Polyporus frondosus</name>
    <dbReference type="NCBI Taxonomy" id="5627"/>
    <lineage>
        <taxon>Eukaryota</taxon>
        <taxon>Fungi</taxon>
        <taxon>Dikarya</taxon>
        <taxon>Basidiomycota</taxon>
        <taxon>Agaricomycotina</taxon>
        <taxon>Agaricomycetes</taxon>
        <taxon>Polyporales</taxon>
        <taxon>Grifolaceae</taxon>
        <taxon>Grifola</taxon>
    </lineage>
</organism>
<evidence type="ECO:0000313" key="3">
    <source>
        <dbReference type="EMBL" id="OBZ71755.1"/>
    </source>
</evidence>
<evidence type="ECO:0000313" key="4">
    <source>
        <dbReference type="Proteomes" id="UP000092993"/>
    </source>
</evidence>
<proteinExistence type="predicted"/>
<keyword evidence="4" id="KW-1185">Reference proteome</keyword>
<name>A0A1C7M499_GRIFR</name>
<keyword evidence="1" id="KW-0862">Zinc</keyword>
<dbReference type="Proteomes" id="UP000092993">
    <property type="component" value="Unassembled WGS sequence"/>
</dbReference>
<dbReference type="OrthoDB" id="1431934at2759"/>
<evidence type="ECO:0000259" key="2">
    <source>
        <dbReference type="PROSITE" id="PS50103"/>
    </source>
</evidence>
<dbReference type="SMART" id="SM00356">
    <property type="entry name" value="ZnF_C3H1"/>
    <property type="match status" value="1"/>
</dbReference>
<dbReference type="EMBL" id="LUGG01000010">
    <property type="protein sequence ID" value="OBZ71755.1"/>
    <property type="molecule type" value="Genomic_DNA"/>
</dbReference>
<reference evidence="3 4" key="1">
    <citation type="submission" date="2016-03" db="EMBL/GenBank/DDBJ databases">
        <title>Whole genome sequencing of Grifola frondosa 9006-11.</title>
        <authorList>
            <person name="Min B."/>
            <person name="Park H."/>
            <person name="Kim J.-G."/>
            <person name="Cho H."/>
            <person name="Oh Y.-L."/>
            <person name="Kong W.-S."/>
            <person name="Choi I.-G."/>
        </authorList>
    </citation>
    <scope>NUCLEOTIDE SEQUENCE [LARGE SCALE GENOMIC DNA]</scope>
    <source>
        <strain evidence="3 4">9006-11</strain>
    </source>
</reference>